<dbReference type="Gene3D" id="4.10.60.10">
    <property type="entry name" value="Zinc finger, CCHC-type"/>
    <property type="match status" value="1"/>
</dbReference>
<evidence type="ECO:0000256" key="2">
    <source>
        <dbReference type="PROSITE-ProRule" id="PRU00047"/>
    </source>
</evidence>
<dbReference type="OrthoDB" id="3060019at2759"/>
<accession>A0A0C9UWR8</accession>
<dbReference type="GO" id="GO:0006397">
    <property type="term" value="P:mRNA processing"/>
    <property type="evidence" value="ECO:0007669"/>
    <property type="project" value="UniProtKB-KW"/>
</dbReference>
<name>A0A0C9UWR8_SPHS4</name>
<dbReference type="InterPro" id="IPR036875">
    <property type="entry name" value="Znf_CCHC_sf"/>
</dbReference>
<reference evidence="5 6" key="1">
    <citation type="submission" date="2014-06" db="EMBL/GenBank/DDBJ databases">
        <title>Evolutionary Origins and Diversification of the Mycorrhizal Mutualists.</title>
        <authorList>
            <consortium name="DOE Joint Genome Institute"/>
            <consortium name="Mycorrhizal Genomics Consortium"/>
            <person name="Kohler A."/>
            <person name="Kuo A."/>
            <person name="Nagy L.G."/>
            <person name="Floudas D."/>
            <person name="Copeland A."/>
            <person name="Barry K.W."/>
            <person name="Cichocki N."/>
            <person name="Veneault-Fourrey C."/>
            <person name="LaButti K."/>
            <person name="Lindquist E.A."/>
            <person name="Lipzen A."/>
            <person name="Lundell T."/>
            <person name="Morin E."/>
            <person name="Murat C."/>
            <person name="Riley R."/>
            <person name="Ohm R."/>
            <person name="Sun H."/>
            <person name="Tunlid A."/>
            <person name="Henrissat B."/>
            <person name="Grigoriev I.V."/>
            <person name="Hibbett D.S."/>
            <person name="Martin F."/>
        </authorList>
    </citation>
    <scope>NUCLEOTIDE SEQUENCE [LARGE SCALE GENOMIC DNA]</scope>
    <source>
        <strain evidence="5 6">SS14</strain>
    </source>
</reference>
<dbReference type="InterPro" id="IPR001878">
    <property type="entry name" value="Znf_CCHC"/>
</dbReference>
<evidence type="ECO:0000259" key="4">
    <source>
        <dbReference type="PROSITE" id="PS50158"/>
    </source>
</evidence>
<dbReference type="SMART" id="SM00343">
    <property type="entry name" value="ZnF_C2HC"/>
    <property type="match status" value="1"/>
</dbReference>
<protein>
    <recommendedName>
        <fullName evidence="4">CCHC-type domain-containing protein</fullName>
    </recommendedName>
</protein>
<keyword evidence="2" id="KW-0479">Metal-binding</keyword>
<proteinExistence type="predicted"/>
<evidence type="ECO:0000313" key="5">
    <source>
        <dbReference type="EMBL" id="KIJ48088.1"/>
    </source>
</evidence>
<dbReference type="Proteomes" id="UP000054279">
    <property type="component" value="Unassembled WGS sequence"/>
</dbReference>
<dbReference type="PROSITE" id="PS50158">
    <property type="entry name" value="ZF_CCHC"/>
    <property type="match status" value="1"/>
</dbReference>
<feature type="region of interest" description="Disordered" evidence="3">
    <location>
        <begin position="84"/>
        <end position="103"/>
    </location>
</feature>
<gene>
    <name evidence="5" type="ORF">M422DRAFT_226114</name>
</gene>
<dbReference type="HOGENOM" id="CLU_1235728_0_0_1"/>
<dbReference type="GO" id="GO:0008270">
    <property type="term" value="F:zinc ion binding"/>
    <property type="evidence" value="ECO:0007669"/>
    <property type="project" value="UniProtKB-KW"/>
</dbReference>
<feature type="domain" description="CCHC-type" evidence="4">
    <location>
        <begin position="157"/>
        <end position="172"/>
    </location>
</feature>
<keyword evidence="2" id="KW-0862">Zinc</keyword>
<sequence>MAISTLRGRSWYQDKDHLDIYIDRFKDLITVAGYDIDKKNVVSKFREGLELSIQNKVALQDQVLKIDDDEGWYESARRVVRARESNRAFQSPSDRALSKQKVEVKPSPLWKPTGGSFFPTTTPFPTYTPTPKVTNDNGPGPMDVDAARRRTVNSVICHRCGKAGHYANNCPNRLDIRSLVATMTEEDRIQLLQLLLAQADISGIPTGEADEEEYVNEGFGKSSE</sequence>
<evidence type="ECO:0000313" key="6">
    <source>
        <dbReference type="Proteomes" id="UP000054279"/>
    </source>
</evidence>
<dbReference type="Pfam" id="PF00098">
    <property type="entry name" value="zf-CCHC"/>
    <property type="match status" value="1"/>
</dbReference>
<keyword evidence="6" id="KW-1185">Reference proteome</keyword>
<keyword evidence="2" id="KW-0863">Zinc-finger</keyword>
<dbReference type="GO" id="GO:0003676">
    <property type="term" value="F:nucleic acid binding"/>
    <property type="evidence" value="ECO:0007669"/>
    <property type="project" value="InterPro"/>
</dbReference>
<evidence type="ECO:0000256" key="1">
    <source>
        <dbReference type="ARBA" id="ARBA00022664"/>
    </source>
</evidence>
<evidence type="ECO:0000256" key="3">
    <source>
        <dbReference type="SAM" id="MobiDB-lite"/>
    </source>
</evidence>
<dbReference type="EMBL" id="KN837099">
    <property type="protein sequence ID" value="KIJ48088.1"/>
    <property type="molecule type" value="Genomic_DNA"/>
</dbReference>
<dbReference type="AlphaFoldDB" id="A0A0C9UWR8"/>
<organism evidence="5 6">
    <name type="scientific">Sphaerobolus stellatus (strain SS14)</name>
    <dbReference type="NCBI Taxonomy" id="990650"/>
    <lineage>
        <taxon>Eukaryota</taxon>
        <taxon>Fungi</taxon>
        <taxon>Dikarya</taxon>
        <taxon>Basidiomycota</taxon>
        <taxon>Agaricomycotina</taxon>
        <taxon>Agaricomycetes</taxon>
        <taxon>Phallomycetidae</taxon>
        <taxon>Geastrales</taxon>
        <taxon>Sphaerobolaceae</taxon>
        <taxon>Sphaerobolus</taxon>
    </lineage>
</organism>
<dbReference type="SUPFAM" id="SSF57756">
    <property type="entry name" value="Retrovirus zinc finger-like domains"/>
    <property type="match status" value="1"/>
</dbReference>
<keyword evidence="1" id="KW-0507">mRNA processing</keyword>